<dbReference type="Proteomes" id="UP000198414">
    <property type="component" value="Unassembled WGS sequence"/>
</dbReference>
<dbReference type="OrthoDB" id="2328984at2"/>
<keyword evidence="2" id="KW-0812">Transmembrane</keyword>
<evidence type="ECO:0000256" key="2">
    <source>
        <dbReference type="SAM" id="Phobius"/>
    </source>
</evidence>
<dbReference type="RefSeq" id="WP_089120295.1">
    <property type="nucleotide sequence ID" value="NZ_BCMI01000001.1"/>
</dbReference>
<gene>
    <name evidence="3" type="ORF">IWT25_00163</name>
</gene>
<accession>A0A1Z5IT07</accession>
<evidence type="ECO:0000313" key="4">
    <source>
        <dbReference type="Proteomes" id="UP000198414"/>
    </source>
</evidence>
<dbReference type="AlphaFoldDB" id="A0A1Z5IT07"/>
<keyword evidence="2" id="KW-1133">Transmembrane helix</keyword>
<proteinExistence type="predicted"/>
<keyword evidence="2" id="KW-0472">Membrane</keyword>
<sequence length="122" mass="13316">MANKAQIIPLDQFKGYNPLPPQIPSHYNGGNNTTGGGDGMKPDYVTHEELGHVENNLKHEIKESELETKSEINTLSGKIDNLSANIDTKFAIQKVWLIGTVVTVVSAGIGILSYIMSLMINH</sequence>
<dbReference type="EMBL" id="BCMI01000001">
    <property type="protein sequence ID" value="GAX04869.1"/>
    <property type="molecule type" value="Genomic_DNA"/>
</dbReference>
<feature type="region of interest" description="Disordered" evidence="1">
    <location>
        <begin position="22"/>
        <end position="44"/>
    </location>
</feature>
<organism evidence="3 4">
    <name type="scientific">Secundilactobacillus pentosiphilus</name>
    <dbReference type="NCBI Taxonomy" id="1714682"/>
    <lineage>
        <taxon>Bacteria</taxon>
        <taxon>Bacillati</taxon>
        <taxon>Bacillota</taxon>
        <taxon>Bacilli</taxon>
        <taxon>Lactobacillales</taxon>
        <taxon>Lactobacillaceae</taxon>
        <taxon>Secundilactobacillus</taxon>
    </lineage>
</organism>
<name>A0A1Z5IT07_9LACO</name>
<feature type="transmembrane region" description="Helical" evidence="2">
    <location>
        <begin position="95"/>
        <end position="120"/>
    </location>
</feature>
<evidence type="ECO:0000256" key="1">
    <source>
        <dbReference type="SAM" id="MobiDB-lite"/>
    </source>
</evidence>
<evidence type="ECO:0000313" key="3">
    <source>
        <dbReference type="EMBL" id="GAX04869.1"/>
    </source>
</evidence>
<comment type="caution">
    <text evidence="3">The sequence shown here is derived from an EMBL/GenBank/DDBJ whole genome shotgun (WGS) entry which is preliminary data.</text>
</comment>
<protein>
    <submittedName>
        <fullName evidence="3">Uncharacterized protein</fullName>
    </submittedName>
</protein>
<reference evidence="3 4" key="1">
    <citation type="submission" date="2015-11" db="EMBL/GenBank/DDBJ databases">
        <title>Draft genome sequences of new species of the genus Lactobacillus isolated from orchardgrass silage.</title>
        <authorList>
            <person name="Tohno M."/>
            <person name="Tanizawa Y."/>
            <person name="Arita M."/>
        </authorList>
    </citation>
    <scope>NUCLEOTIDE SEQUENCE [LARGE SCALE GENOMIC DNA]</scope>
    <source>
        <strain evidence="3 4">IWT25</strain>
    </source>
</reference>